<accession>A0AAN4QEH9</accession>
<gene>
    <name evidence="1" type="ORF">KPSA3_07505</name>
</gene>
<dbReference type="EMBL" id="BGKA01000293">
    <property type="protein sequence ID" value="GBH21458.1"/>
    <property type="molecule type" value="Genomic_DNA"/>
</dbReference>
<proteinExistence type="predicted"/>
<dbReference type="Proteomes" id="UP000248291">
    <property type="component" value="Unassembled WGS sequence"/>
</dbReference>
<reference evidence="1 2" key="1">
    <citation type="submission" date="2018-04" db="EMBL/GenBank/DDBJ databases">
        <title>Draft genome sequence of Pseudomonas syringae pv. actinidiae biovar 3 strains isolated from kiwifruit in Kagawa prefecture.</title>
        <authorList>
            <person name="Tabuchi M."/>
            <person name="Saito M."/>
            <person name="Fujiwara S."/>
            <person name="Sasa N."/>
            <person name="Akimitsu K."/>
            <person name="Gomi K."/>
            <person name="Konishi-Sugita S."/>
            <person name="Hamano K."/>
            <person name="Kataoka I."/>
        </authorList>
    </citation>
    <scope>NUCLEOTIDE SEQUENCE [LARGE SCALE GENOMIC DNA]</scope>
    <source>
        <strain evidence="1 2">MAFF212211</strain>
    </source>
</reference>
<dbReference type="AlphaFoldDB" id="A0AAN4QEH9"/>
<protein>
    <submittedName>
        <fullName evidence="1">Uncharacterized conserved protein</fullName>
    </submittedName>
</protein>
<evidence type="ECO:0000313" key="2">
    <source>
        <dbReference type="Proteomes" id="UP000248291"/>
    </source>
</evidence>
<name>A0AAN4QEH9_PSESF</name>
<evidence type="ECO:0000313" key="1">
    <source>
        <dbReference type="EMBL" id="GBH21458.1"/>
    </source>
</evidence>
<comment type="caution">
    <text evidence="1">The sequence shown here is derived from an EMBL/GenBank/DDBJ whole genome shotgun (WGS) entry which is preliminary data.</text>
</comment>
<organism evidence="1 2">
    <name type="scientific">Pseudomonas syringae pv. actinidiae</name>
    <dbReference type="NCBI Taxonomy" id="103796"/>
    <lineage>
        <taxon>Bacteria</taxon>
        <taxon>Pseudomonadati</taxon>
        <taxon>Pseudomonadota</taxon>
        <taxon>Gammaproteobacteria</taxon>
        <taxon>Pseudomonadales</taxon>
        <taxon>Pseudomonadaceae</taxon>
        <taxon>Pseudomonas</taxon>
        <taxon>Pseudomonas syringae</taxon>
    </lineage>
</organism>
<sequence>MRQQAGRRDAFVDDLRRNRCLNQRFAIFTHPLATDMALDGKHAGRVIQFFADVLTNTFECAATGALRVVRLMQNQRTWKRCWQCSALGLLFFLGRPRHCL</sequence>